<feature type="compositionally biased region" description="Acidic residues" evidence="1">
    <location>
        <begin position="162"/>
        <end position="174"/>
    </location>
</feature>
<keyword evidence="2" id="KW-1133">Transmembrane helix</keyword>
<feature type="compositionally biased region" description="Pro residues" evidence="1">
    <location>
        <begin position="81"/>
        <end position="93"/>
    </location>
</feature>
<dbReference type="EMBL" id="BMFA01000001">
    <property type="protein sequence ID" value="GGB35565.1"/>
    <property type="molecule type" value="Genomic_DNA"/>
</dbReference>
<dbReference type="Pfam" id="PF06059">
    <property type="entry name" value="DUF930"/>
    <property type="match status" value="1"/>
</dbReference>
<organism evidence="3 4">
    <name type="scientific">Roseibium aquae</name>
    <dbReference type="NCBI Taxonomy" id="1323746"/>
    <lineage>
        <taxon>Bacteria</taxon>
        <taxon>Pseudomonadati</taxon>
        <taxon>Pseudomonadota</taxon>
        <taxon>Alphaproteobacteria</taxon>
        <taxon>Hyphomicrobiales</taxon>
        <taxon>Stappiaceae</taxon>
        <taxon>Roseibium</taxon>
    </lineage>
</organism>
<keyword evidence="2" id="KW-0472">Membrane</keyword>
<keyword evidence="4" id="KW-1185">Reference proteome</keyword>
<dbReference type="OrthoDB" id="9804158at2"/>
<reference evidence="3" key="1">
    <citation type="journal article" date="2014" name="Int. J. Syst. Evol. Microbiol.">
        <title>Complete genome sequence of Corynebacterium casei LMG S-19264T (=DSM 44701T), isolated from a smear-ripened cheese.</title>
        <authorList>
            <consortium name="US DOE Joint Genome Institute (JGI-PGF)"/>
            <person name="Walter F."/>
            <person name="Albersmeier A."/>
            <person name="Kalinowski J."/>
            <person name="Ruckert C."/>
        </authorList>
    </citation>
    <scope>NUCLEOTIDE SEQUENCE</scope>
    <source>
        <strain evidence="3">CGMCC 1.12426</strain>
    </source>
</reference>
<evidence type="ECO:0000256" key="1">
    <source>
        <dbReference type="SAM" id="MobiDB-lite"/>
    </source>
</evidence>
<dbReference type="RefSeq" id="WP_150494031.1">
    <property type="nucleotide sequence ID" value="NZ_BMFA01000001.1"/>
</dbReference>
<name>A0A916WWJ2_9HYPH</name>
<feature type="compositionally biased region" description="Acidic residues" evidence="1">
    <location>
        <begin position="113"/>
        <end position="137"/>
    </location>
</feature>
<feature type="compositionally biased region" description="Basic and acidic residues" evidence="1">
    <location>
        <begin position="219"/>
        <end position="236"/>
    </location>
</feature>
<dbReference type="Proteomes" id="UP000605148">
    <property type="component" value="Unassembled WGS sequence"/>
</dbReference>
<accession>A0A916WWJ2</accession>
<feature type="transmembrane region" description="Helical" evidence="2">
    <location>
        <begin position="35"/>
        <end position="60"/>
    </location>
</feature>
<proteinExistence type="predicted"/>
<evidence type="ECO:0008006" key="5">
    <source>
        <dbReference type="Google" id="ProtNLM"/>
    </source>
</evidence>
<dbReference type="InterPro" id="IPR009273">
    <property type="entry name" value="DUF930"/>
</dbReference>
<feature type="region of interest" description="Disordered" evidence="1">
    <location>
        <begin position="80"/>
        <end position="303"/>
    </location>
</feature>
<reference evidence="3" key="2">
    <citation type="submission" date="2020-09" db="EMBL/GenBank/DDBJ databases">
        <authorList>
            <person name="Sun Q."/>
            <person name="Zhou Y."/>
        </authorList>
    </citation>
    <scope>NUCLEOTIDE SEQUENCE</scope>
    <source>
        <strain evidence="3">CGMCC 1.12426</strain>
    </source>
</reference>
<evidence type="ECO:0000313" key="4">
    <source>
        <dbReference type="Proteomes" id="UP000605148"/>
    </source>
</evidence>
<evidence type="ECO:0000256" key="2">
    <source>
        <dbReference type="SAM" id="Phobius"/>
    </source>
</evidence>
<dbReference type="AlphaFoldDB" id="A0A916WWJ2"/>
<feature type="compositionally biased region" description="Acidic residues" evidence="1">
    <location>
        <begin position="184"/>
        <end position="197"/>
    </location>
</feature>
<gene>
    <name evidence="3" type="ORF">GCM10011316_04640</name>
</gene>
<comment type="caution">
    <text evidence="3">The sequence shown here is derived from an EMBL/GenBank/DDBJ whole genome shotgun (WGS) entry which is preliminary data.</text>
</comment>
<evidence type="ECO:0000313" key="3">
    <source>
        <dbReference type="EMBL" id="GGB35565.1"/>
    </source>
</evidence>
<feature type="region of interest" description="Disordered" evidence="1">
    <location>
        <begin position="1"/>
        <end position="29"/>
    </location>
</feature>
<keyword evidence="2" id="KW-0812">Transmembrane</keyword>
<sequence>MTDTPNNGHLTPERADEPLVADPRQSSGEPGNTRLALVAVAGSTAFHALLFLLLAGWLHFPEALPRPPEPETVDVAIVQAPPEPEPAPEPPSEQTPLGEGTVEPAEEERAQDDPALEEPALEEADSEPSGETEETAEQEGGGQVAVVRAIEQFGDTDGAPEQVEEVELGQEEDAPAGAGQAGVEEPETEALETDASEEASVLDRDQPGAETEVADGAETEVREDTEAEADTDREVAALEEAPTEAGLPEDPGPGPSLDDLDEPEGIGLVTATPRAKPAAPRQPATASVPSASPSLATSPAQATQPVLRTVAPVRRLYSDRILETPQAQAALDRMSAPERASLLCVTELRAQLTAADPRRPPELLPRFLLTGPAVVEPRLAAYRNQGIWYDVAFRCELDPGITKVEAFRFRIGPPVPRSEWGARGFPQG</sequence>
<protein>
    <recommendedName>
        <fullName evidence="5">DUF930 domain-containing protein</fullName>
    </recommendedName>
</protein>
<feature type="compositionally biased region" description="Low complexity" evidence="1">
    <location>
        <begin position="270"/>
        <end position="303"/>
    </location>
</feature>